<name>A0A9W9C254_9PLEO</name>
<reference evidence="2" key="1">
    <citation type="submission" date="2022-10" db="EMBL/GenBank/DDBJ databases">
        <title>Tapping the CABI collections for fungal endophytes: first genome assemblies for Collariella, Neodidymelliopsis, Ascochyta clinopodiicola, Didymella pomorum, Didymosphaeria variabile, Neocosmospora piperis and Neocucurbitaria cava.</title>
        <authorList>
            <person name="Hill R."/>
        </authorList>
    </citation>
    <scope>NUCLEOTIDE SEQUENCE</scope>
    <source>
        <strain evidence="2">IMI 360193</strain>
    </source>
</reference>
<dbReference type="OrthoDB" id="3791417at2759"/>
<evidence type="ECO:0000313" key="3">
    <source>
        <dbReference type="Proteomes" id="UP001140562"/>
    </source>
</evidence>
<accession>A0A9W9C254</accession>
<feature type="region of interest" description="Disordered" evidence="1">
    <location>
        <begin position="19"/>
        <end position="61"/>
    </location>
</feature>
<protein>
    <submittedName>
        <fullName evidence="2">Uncharacterized protein</fullName>
    </submittedName>
</protein>
<organism evidence="2 3">
    <name type="scientific">Didymella glomerata</name>
    <dbReference type="NCBI Taxonomy" id="749621"/>
    <lineage>
        <taxon>Eukaryota</taxon>
        <taxon>Fungi</taxon>
        <taxon>Dikarya</taxon>
        <taxon>Ascomycota</taxon>
        <taxon>Pezizomycotina</taxon>
        <taxon>Dothideomycetes</taxon>
        <taxon>Pleosporomycetidae</taxon>
        <taxon>Pleosporales</taxon>
        <taxon>Pleosporineae</taxon>
        <taxon>Didymellaceae</taxon>
        <taxon>Didymella</taxon>
    </lineage>
</organism>
<evidence type="ECO:0000313" key="2">
    <source>
        <dbReference type="EMBL" id="KAJ4340274.1"/>
    </source>
</evidence>
<proteinExistence type="predicted"/>
<dbReference type="EMBL" id="JAPEUV010000017">
    <property type="protein sequence ID" value="KAJ4340274.1"/>
    <property type="molecule type" value="Genomic_DNA"/>
</dbReference>
<keyword evidence="3" id="KW-1185">Reference proteome</keyword>
<dbReference type="AlphaFoldDB" id="A0A9W9C254"/>
<sequence>MSAQKQSPTSRFLRYLKTKTEPGSTSNTIKKAAPGAQIGESVQHKPVVSSGKEDSDFPREYYRPRPVPKSFVVGEVSKIYSKVRHTSRADIRYSSD</sequence>
<dbReference type="Proteomes" id="UP001140562">
    <property type="component" value="Unassembled WGS sequence"/>
</dbReference>
<gene>
    <name evidence="2" type="ORF">N0V87_002565</name>
</gene>
<feature type="compositionally biased region" description="Basic and acidic residues" evidence="1">
    <location>
        <begin position="51"/>
        <end position="61"/>
    </location>
</feature>
<comment type="caution">
    <text evidence="2">The sequence shown here is derived from an EMBL/GenBank/DDBJ whole genome shotgun (WGS) entry which is preliminary data.</text>
</comment>
<evidence type="ECO:0000256" key="1">
    <source>
        <dbReference type="SAM" id="MobiDB-lite"/>
    </source>
</evidence>